<dbReference type="PROSITE" id="PS50110">
    <property type="entry name" value="RESPONSE_REGULATORY"/>
    <property type="match status" value="2"/>
</dbReference>
<keyword evidence="16" id="KW-0472">Membrane</keyword>
<evidence type="ECO:0000256" key="1">
    <source>
        <dbReference type="ARBA" id="ARBA00000085"/>
    </source>
</evidence>
<evidence type="ECO:0000256" key="3">
    <source>
        <dbReference type="ARBA" id="ARBA00012438"/>
    </source>
</evidence>
<feature type="modified residue" description="4-aspartylphosphate" evidence="15">
    <location>
        <position position="974"/>
    </location>
</feature>
<dbReference type="InterPro" id="IPR004358">
    <property type="entry name" value="Sig_transdc_His_kin-like_C"/>
</dbReference>
<dbReference type="EMBL" id="CP058627">
    <property type="protein sequence ID" value="QLG86985.1"/>
    <property type="molecule type" value="Genomic_DNA"/>
</dbReference>
<dbReference type="InterPro" id="IPR003660">
    <property type="entry name" value="HAMP_dom"/>
</dbReference>
<dbReference type="GO" id="GO:0005886">
    <property type="term" value="C:plasma membrane"/>
    <property type="evidence" value="ECO:0007669"/>
    <property type="project" value="UniProtKB-SubCell"/>
</dbReference>
<keyword evidence="9" id="KW-0902">Two-component regulatory system</keyword>
<keyword evidence="16" id="KW-0812">Transmembrane</keyword>
<dbReference type="Pfam" id="PF00512">
    <property type="entry name" value="HisKA"/>
    <property type="match status" value="1"/>
</dbReference>
<dbReference type="InterPro" id="IPR005467">
    <property type="entry name" value="His_kinase_dom"/>
</dbReference>
<feature type="transmembrane region" description="Helical" evidence="16">
    <location>
        <begin position="450"/>
        <end position="470"/>
    </location>
</feature>
<dbReference type="PROSITE" id="PS50885">
    <property type="entry name" value="HAMP"/>
    <property type="match status" value="1"/>
</dbReference>
<dbReference type="InterPro" id="IPR036890">
    <property type="entry name" value="HATPase_C_sf"/>
</dbReference>
<dbReference type="Gene3D" id="3.40.50.2300">
    <property type="match status" value="2"/>
</dbReference>
<dbReference type="Pfam" id="PF02518">
    <property type="entry name" value="HATPase_c"/>
    <property type="match status" value="1"/>
</dbReference>
<dbReference type="SMART" id="SM00304">
    <property type="entry name" value="HAMP"/>
    <property type="match status" value="1"/>
</dbReference>
<dbReference type="PROSITE" id="PS50109">
    <property type="entry name" value="HIS_KIN"/>
    <property type="match status" value="1"/>
</dbReference>
<dbReference type="Pfam" id="PF00672">
    <property type="entry name" value="HAMP"/>
    <property type="match status" value="1"/>
</dbReference>
<evidence type="ECO:0000259" key="19">
    <source>
        <dbReference type="PROSITE" id="PS50885"/>
    </source>
</evidence>
<dbReference type="PRINTS" id="PR00344">
    <property type="entry name" value="BCTRLSENSOR"/>
</dbReference>
<dbReference type="SMART" id="SM00448">
    <property type="entry name" value="REC"/>
    <property type="match status" value="2"/>
</dbReference>
<keyword evidence="7" id="KW-0418">Kinase</keyword>
<feature type="modified residue" description="Phosphohistidine" evidence="14">
    <location>
        <position position="1114"/>
    </location>
</feature>
<dbReference type="FunFam" id="3.30.565.10:FF:000010">
    <property type="entry name" value="Sensor histidine kinase RcsC"/>
    <property type="match status" value="1"/>
</dbReference>
<name>A0A7H9BEG1_9NEIS</name>
<dbReference type="Gene3D" id="1.20.120.160">
    <property type="entry name" value="HPT domain"/>
    <property type="match status" value="1"/>
</dbReference>
<keyword evidence="16" id="KW-1133">Transmembrane helix</keyword>
<comment type="subunit">
    <text evidence="11">At low DSF concentrations, interacts with RpfF.</text>
</comment>
<evidence type="ECO:0000313" key="22">
    <source>
        <dbReference type="Proteomes" id="UP000509597"/>
    </source>
</evidence>
<evidence type="ECO:0000256" key="6">
    <source>
        <dbReference type="ARBA" id="ARBA00022741"/>
    </source>
</evidence>
<dbReference type="AlphaFoldDB" id="A0A7H9BEG1"/>
<dbReference type="EC" id="2.7.13.3" evidence="3"/>
<feature type="domain" description="Response regulatory" evidence="18">
    <location>
        <begin position="925"/>
        <end position="1041"/>
    </location>
</feature>
<dbReference type="PROSITE" id="PS50894">
    <property type="entry name" value="HPT"/>
    <property type="match status" value="1"/>
</dbReference>
<evidence type="ECO:0000256" key="16">
    <source>
        <dbReference type="SAM" id="Phobius"/>
    </source>
</evidence>
<comment type="catalytic activity">
    <reaction evidence="1">
        <text>ATP + protein L-histidine = ADP + protein N-phospho-L-histidine.</text>
        <dbReference type="EC" id="2.7.13.3"/>
    </reaction>
</comment>
<dbReference type="GO" id="GO:0005524">
    <property type="term" value="F:ATP binding"/>
    <property type="evidence" value="ECO:0007669"/>
    <property type="project" value="UniProtKB-KW"/>
</dbReference>
<proteinExistence type="predicted"/>
<dbReference type="CDD" id="cd17546">
    <property type="entry name" value="REC_hyHK_CKI1_RcsC-like"/>
    <property type="match status" value="1"/>
</dbReference>
<keyword evidence="8" id="KW-0067">ATP-binding</keyword>
<dbReference type="InterPro" id="IPR001789">
    <property type="entry name" value="Sig_transdc_resp-reg_receiver"/>
</dbReference>
<evidence type="ECO:0000259" key="18">
    <source>
        <dbReference type="PROSITE" id="PS50110"/>
    </source>
</evidence>
<evidence type="ECO:0000313" key="21">
    <source>
        <dbReference type="EMBL" id="QLG86985.1"/>
    </source>
</evidence>
<dbReference type="Proteomes" id="UP000509597">
    <property type="component" value="Chromosome"/>
</dbReference>
<dbReference type="SUPFAM" id="SSF55874">
    <property type="entry name" value="ATPase domain of HSP90 chaperone/DNA topoisomerase II/histidine kinase"/>
    <property type="match status" value="1"/>
</dbReference>
<keyword evidence="4 15" id="KW-0597">Phosphoprotein</keyword>
<evidence type="ECO:0000256" key="12">
    <source>
        <dbReference type="ARBA" id="ARBA00068150"/>
    </source>
</evidence>
<evidence type="ECO:0000256" key="13">
    <source>
        <dbReference type="ARBA" id="ARBA00070152"/>
    </source>
</evidence>
<dbReference type="PANTHER" id="PTHR45339">
    <property type="entry name" value="HYBRID SIGNAL TRANSDUCTION HISTIDINE KINASE J"/>
    <property type="match status" value="1"/>
</dbReference>
<evidence type="ECO:0000256" key="7">
    <source>
        <dbReference type="ARBA" id="ARBA00022777"/>
    </source>
</evidence>
<dbReference type="GO" id="GO:0000155">
    <property type="term" value="F:phosphorelay sensor kinase activity"/>
    <property type="evidence" value="ECO:0007669"/>
    <property type="project" value="InterPro"/>
</dbReference>
<dbReference type="KEGG" id="chiz:HQ393_01300"/>
<dbReference type="InterPro" id="IPR036097">
    <property type="entry name" value="HisK_dim/P_sf"/>
</dbReference>
<dbReference type="InterPro" id="IPR003594">
    <property type="entry name" value="HATPase_dom"/>
</dbReference>
<evidence type="ECO:0000256" key="15">
    <source>
        <dbReference type="PROSITE-ProRule" id="PRU00169"/>
    </source>
</evidence>
<evidence type="ECO:0000259" key="17">
    <source>
        <dbReference type="PROSITE" id="PS50109"/>
    </source>
</evidence>
<dbReference type="PANTHER" id="PTHR45339:SF5">
    <property type="entry name" value="HISTIDINE KINASE"/>
    <property type="match status" value="1"/>
</dbReference>
<dbReference type="SUPFAM" id="SSF47384">
    <property type="entry name" value="Homodimeric domain of signal transducing histidine kinase"/>
    <property type="match status" value="1"/>
</dbReference>
<keyword evidence="6" id="KW-0547">Nucleotide-binding</keyword>
<organism evidence="21 22">
    <name type="scientific">Chitinibacter bivalviorum</name>
    <dbReference type="NCBI Taxonomy" id="2739434"/>
    <lineage>
        <taxon>Bacteria</taxon>
        <taxon>Pseudomonadati</taxon>
        <taxon>Pseudomonadota</taxon>
        <taxon>Betaproteobacteria</taxon>
        <taxon>Neisseriales</taxon>
        <taxon>Chitinibacteraceae</taxon>
        <taxon>Chitinibacter</taxon>
    </lineage>
</organism>
<evidence type="ECO:0000256" key="2">
    <source>
        <dbReference type="ARBA" id="ARBA00004370"/>
    </source>
</evidence>
<accession>A0A7H9BEG1</accession>
<evidence type="ECO:0000259" key="20">
    <source>
        <dbReference type="PROSITE" id="PS50894"/>
    </source>
</evidence>
<reference evidence="21 22" key="1">
    <citation type="submission" date="2020-07" db="EMBL/GenBank/DDBJ databases">
        <title>Complete genome sequence of Chitinibacter sp. 2T18.</title>
        <authorList>
            <person name="Bae J.-W."/>
            <person name="Choi J.-W."/>
        </authorList>
    </citation>
    <scope>NUCLEOTIDE SEQUENCE [LARGE SCALE GENOMIC DNA]</scope>
    <source>
        <strain evidence="21 22">2T18</strain>
    </source>
</reference>
<dbReference type="Pfam" id="PF01627">
    <property type="entry name" value="Hpt"/>
    <property type="match status" value="1"/>
</dbReference>
<dbReference type="CDD" id="cd00082">
    <property type="entry name" value="HisKA"/>
    <property type="match status" value="1"/>
</dbReference>
<evidence type="ECO:0000256" key="11">
    <source>
        <dbReference type="ARBA" id="ARBA00064003"/>
    </source>
</evidence>
<dbReference type="SUPFAM" id="SSF52172">
    <property type="entry name" value="CheY-like"/>
    <property type="match status" value="2"/>
</dbReference>
<sequence length="1181" mass="130082">MPFFAFKSITLRLRIAFLIVAATTLFAGLAAIWAFRSVNQTYSNISNESYPATRAIANLETNSLELALSLQHLSAATDNQTRQKAFEQLQQLLQDGPEYISALKNLQNTRSNELTDQFLILSKQVVETNRIVEDLIEIDAEHKIQLREVDQKRQSFEALINPLLDKAQEDLLLATGKTSSMAGQEWSALNEREKINRDGLSLIRADVFRLQTLISAEGEDGYKKKSPEILARLEKNLQQMDPDIRSEGQKMLQILRAPMGQIGREASAAMLIFYRSLSKITQRQNDEVSHSGDVIAQNTTSAVVALVNTQVQTLTAIEQIKSDYFQLGGDLRQMASAENMAQLDANEKAFERTFLHAMQMSHHISSTRMKSSMQGCLALFADYKKLKQEIHQSSARRINFSILLDKIVNDNRRVTNALLSTTKNLAHDVSGNLNGKVSMLDTDLKQSTRLLFASTILGMLVALVVGWIYVSRNISRRLERLAGSMRLLSQGQLGDEIDARGNDEISDIEHGVAQFRTVLQQQQAQTEALRQARDDAHAAVQIKSEFLANMSHEIRTPLTAILGYTNLLAENGLNSQQQQYIARAQNSAQMLLGVVNDVLDFSRIEANKLEIEQQPFNLMQLFSQLAGTVAIQAQEKGLFLRFEIAPDVPTMIEGDALRLGQVLLNLLNNAVKFTEQGDVCLSVFCIEHSNTEVRLHFAVQDSGIGISPEAQERLFKLFSQADSSTTRRFGGSGLGLAISQQLIHLMGGHIQVQSHEGLGAQFSFELDLNKAGADQFSPMQYAPRRALIAERNPEIARHLALHLQAMGFEATLLNNQAQLLAYFAAGHVTDLLILEVNLCGAQQHPLCDVLQSLHQAGLPIILLCYDRDDIAATQESQLRHCQLLIKPLIPSQIRSAVAQSLADDAAELHGQLLDKASQFPLQGLRVLLVDDTDILLDLGATILGNMGAQVSAVSSGNAAIAALMSQEIDVVLMDVQMPGMDGRDTTRAIRALPGFADLPIIALTAHAMEGERELCLQAGMNEHLSKPIDAAKLQNCLRVYLPATQPVSVTSLPTVEASTLVTGVDFLAAIQRMGSLRMLKKMLPRFVERFANAPTVLRELIADGQLAEAERLAHTLKGVAGQVEANEVAATAADLEQCLHQGQVDVTAQIGKLELLLGEACSLIERWLAAHEQEQEDKSLA</sequence>
<dbReference type="Gene3D" id="6.10.340.10">
    <property type="match status" value="1"/>
</dbReference>
<evidence type="ECO:0000256" key="4">
    <source>
        <dbReference type="ARBA" id="ARBA00022553"/>
    </source>
</evidence>
<evidence type="ECO:0000256" key="8">
    <source>
        <dbReference type="ARBA" id="ARBA00022840"/>
    </source>
</evidence>
<dbReference type="Gene3D" id="1.10.287.130">
    <property type="match status" value="1"/>
</dbReference>
<dbReference type="SMART" id="SM00387">
    <property type="entry name" value="HATPase_c"/>
    <property type="match status" value="1"/>
</dbReference>
<evidence type="ECO:0000256" key="9">
    <source>
        <dbReference type="ARBA" id="ARBA00023012"/>
    </source>
</evidence>
<evidence type="ECO:0000256" key="5">
    <source>
        <dbReference type="ARBA" id="ARBA00022679"/>
    </source>
</evidence>
<gene>
    <name evidence="21" type="ORF">HQ393_01300</name>
</gene>
<keyword evidence="22" id="KW-1185">Reference proteome</keyword>
<feature type="domain" description="HAMP" evidence="19">
    <location>
        <begin position="472"/>
        <end position="524"/>
    </location>
</feature>
<dbReference type="InterPro" id="IPR011006">
    <property type="entry name" value="CheY-like_superfamily"/>
</dbReference>
<dbReference type="Pfam" id="PF00072">
    <property type="entry name" value="Response_reg"/>
    <property type="match status" value="1"/>
</dbReference>
<dbReference type="CDD" id="cd16922">
    <property type="entry name" value="HATPase_EvgS-ArcB-TorS-like"/>
    <property type="match status" value="1"/>
</dbReference>
<dbReference type="InterPro" id="IPR036641">
    <property type="entry name" value="HPT_dom_sf"/>
</dbReference>
<dbReference type="InterPro" id="IPR008207">
    <property type="entry name" value="Sig_transdc_His_kin_Hpt_dom"/>
</dbReference>
<dbReference type="FunFam" id="1.10.287.130:FF:000002">
    <property type="entry name" value="Two-component osmosensing histidine kinase"/>
    <property type="match status" value="1"/>
</dbReference>
<evidence type="ECO:0000256" key="14">
    <source>
        <dbReference type="PROSITE-ProRule" id="PRU00110"/>
    </source>
</evidence>
<dbReference type="RefSeq" id="WP_179357071.1">
    <property type="nucleotide sequence ID" value="NZ_CP058627.1"/>
</dbReference>
<dbReference type="SMART" id="SM00388">
    <property type="entry name" value="HisKA"/>
    <property type="match status" value="1"/>
</dbReference>
<dbReference type="InterPro" id="IPR003661">
    <property type="entry name" value="HisK_dim/P_dom"/>
</dbReference>
<comment type="function">
    <text evidence="10">Member of the two-component regulatory system BvgS/BvgA. Phosphorylates BvgA via a four-step phosphorelay in response to environmental signals.</text>
</comment>
<comment type="caution">
    <text evidence="15">Lacks conserved residue(s) required for the propagation of feature annotation.</text>
</comment>
<protein>
    <recommendedName>
        <fullName evidence="12">Sensory/regulatory protein RpfC</fullName>
        <ecNumber evidence="3">2.7.13.3</ecNumber>
    </recommendedName>
    <alternativeName>
        <fullName evidence="13">Virulence sensor protein BvgS</fullName>
    </alternativeName>
</protein>
<keyword evidence="5" id="KW-0808">Transferase</keyword>
<feature type="domain" description="HPt" evidence="20">
    <location>
        <begin position="1075"/>
        <end position="1171"/>
    </location>
</feature>
<dbReference type="SUPFAM" id="SSF47226">
    <property type="entry name" value="Histidine-containing phosphotransfer domain, HPT domain"/>
    <property type="match status" value="1"/>
</dbReference>
<comment type="subcellular location">
    <subcellularLocation>
        <location evidence="2">Membrane</location>
    </subcellularLocation>
</comment>
<dbReference type="Gene3D" id="3.30.565.10">
    <property type="entry name" value="Histidine kinase-like ATPase, C-terminal domain"/>
    <property type="match status" value="1"/>
</dbReference>
<feature type="domain" description="Histidine kinase" evidence="17">
    <location>
        <begin position="549"/>
        <end position="770"/>
    </location>
</feature>
<evidence type="ECO:0000256" key="10">
    <source>
        <dbReference type="ARBA" id="ARBA00058004"/>
    </source>
</evidence>
<feature type="domain" description="Response regulatory" evidence="18">
    <location>
        <begin position="785"/>
        <end position="901"/>
    </location>
</feature>
<dbReference type="CDD" id="cd00088">
    <property type="entry name" value="HPT"/>
    <property type="match status" value="1"/>
</dbReference>